<evidence type="ECO:0000313" key="11">
    <source>
        <dbReference type="Proteomes" id="UP000469421"/>
    </source>
</evidence>
<dbReference type="Gene3D" id="3.40.50.2300">
    <property type="match status" value="1"/>
</dbReference>
<dbReference type="GO" id="GO:0005829">
    <property type="term" value="C:cytosol"/>
    <property type="evidence" value="ECO:0007669"/>
    <property type="project" value="TreeGrafter"/>
</dbReference>
<dbReference type="SUPFAM" id="SSF52172">
    <property type="entry name" value="CheY-like"/>
    <property type="match status" value="1"/>
</dbReference>
<keyword evidence="2" id="KW-0902">Two-component regulatory system</keyword>
<reference evidence="10 11" key="1">
    <citation type="submission" date="2019-10" db="EMBL/GenBank/DDBJ databases">
        <title>Alcanivorax sp.PA15-N-34 draft genome sequence.</title>
        <authorList>
            <person name="Liao X."/>
            <person name="Shao Z."/>
        </authorList>
    </citation>
    <scope>NUCLEOTIDE SEQUENCE [LARGE SCALE GENOMIC DNA]</scope>
    <source>
        <strain evidence="10 11">PA15-N-34</strain>
    </source>
</reference>
<dbReference type="Proteomes" id="UP000469421">
    <property type="component" value="Unassembled WGS sequence"/>
</dbReference>
<dbReference type="SUPFAM" id="SSF46894">
    <property type="entry name" value="C-terminal effector domain of the bipartite response regulators"/>
    <property type="match status" value="1"/>
</dbReference>
<dbReference type="Gene3D" id="1.10.10.10">
    <property type="entry name" value="Winged helix-like DNA-binding domain superfamily/Winged helix DNA-binding domain"/>
    <property type="match status" value="1"/>
</dbReference>
<dbReference type="InterPro" id="IPR001789">
    <property type="entry name" value="Sig_transdc_resp-reg_receiver"/>
</dbReference>
<evidence type="ECO:0000256" key="6">
    <source>
        <dbReference type="PROSITE-ProRule" id="PRU00169"/>
    </source>
</evidence>
<keyword evidence="5" id="KW-0804">Transcription</keyword>
<dbReference type="CDD" id="cd17574">
    <property type="entry name" value="REC_OmpR"/>
    <property type="match status" value="1"/>
</dbReference>
<evidence type="ECO:0000256" key="3">
    <source>
        <dbReference type="ARBA" id="ARBA00023015"/>
    </source>
</evidence>
<accession>A0A6N7LU78</accession>
<dbReference type="GO" id="GO:0006355">
    <property type="term" value="P:regulation of DNA-templated transcription"/>
    <property type="evidence" value="ECO:0007669"/>
    <property type="project" value="InterPro"/>
</dbReference>
<gene>
    <name evidence="10" type="ORF">GFN93_04850</name>
</gene>
<organism evidence="10 11">
    <name type="scientific">Alcanivorax sediminis</name>
    <dbReference type="NCBI Taxonomy" id="2663008"/>
    <lineage>
        <taxon>Bacteria</taxon>
        <taxon>Pseudomonadati</taxon>
        <taxon>Pseudomonadota</taxon>
        <taxon>Gammaproteobacteria</taxon>
        <taxon>Oceanospirillales</taxon>
        <taxon>Alcanivoracaceae</taxon>
        <taxon>Alcanivorax</taxon>
    </lineage>
</organism>
<evidence type="ECO:0000256" key="4">
    <source>
        <dbReference type="ARBA" id="ARBA00023125"/>
    </source>
</evidence>
<feature type="modified residue" description="4-aspartylphosphate" evidence="6">
    <location>
        <position position="56"/>
    </location>
</feature>
<feature type="domain" description="OmpR/PhoB-type" evidence="9">
    <location>
        <begin position="125"/>
        <end position="224"/>
    </location>
</feature>
<dbReference type="GO" id="GO:0032993">
    <property type="term" value="C:protein-DNA complex"/>
    <property type="evidence" value="ECO:0007669"/>
    <property type="project" value="TreeGrafter"/>
</dbReference>
<dbReference type="PROSITE" id="PS50110">
    <property type="entry name" value="RESPONSE_REGULATORY"/>
    <property type="match status" value="1"/>
</dbReference>
<dbReference type="PROSITE" id="PS51755">
    <property type="entry name" value="OMPR_PHOB"/>
    <property type="match status" value="1"/>
</dbReference>
<evidence type="ECO:0000313" key="10">
    <source>
        <dbReference type="EMBL" id="MQX52565.1"/>
    </source>
</evidence>
<dbReference type="PANTHER" id="PTHR48111">
    <property type="entry name" value="REGULATOR OF RPOS"/>
    <property type="match status" value="1"/>
</dbReference>
<evidence type="ECO:0000256" key="7">
    <source>
        <dbReference type="PROSITE-ProRule" id="PRU01091"/>
    </source>
</evidence>
<sequence length="229" mass="24675">MDTTALNIVLVEDHDALREVTTDVLRQSGHHVTALECAEDLDQLASLGAVNLFILDLNLPGEDGISLARRLRQGHPSVGIIMTTARSLPQEQTEGYASGADIYLVKPLASDTLLAAVASMARRLQPAPAPNGLTLLESELCLRSNDVNVSLQAVEANLLVAMIRAPGQRLETWQIGEILGTDEDGLSKSAIEVRMTRLRKKLRDCGAESPAIKSLRNVGYQLCVSVTIS</sequence>
<comment type="caution">
    <text evidence="10">The sequence shown here is derived from an EMBL/GenBank/DDBJ whole genome shotgun (WGS) entry which is preliminary data.</text>
</comment>
<evidence type="ECO:0000256" key="2">
    <source>
        <dbReference type="ARBA" id="ARBA00023012"/>
    </source>
</evidence>
<dbReference type="RefSeq" id="WP_153499389.1">
    <property type="nucleotide sequence ID" value="NZ_WIRE01000001.1"/>
</dbReference>
<dbReference type="GO" id="GO:0000156">
    <property type="term" value="F:phosphorelay response regulator activity"/>
    <property type="evidence" value="ECO:0007669"/>
    <property type="project" value="TreeGrafter"/>
</dbReference>
<dbReference type="InterPro" id="IPR039420">
    <property type="entry name" value="WalR-like"/>
</dbReference>
<dbReference type="InterPro" id="IPR016032">
    <property type="entry name" value="Sig_transdc_resp-reg_C-effctor"/>
</dbReference>
<evidence type="ECO:0000256" key="1">
    <source>
        <dbReference type="ARBA" id="ARBA00022553"/>
    </source>
</evidence>
<dbReference type="Pfam" id="PF00486">
    <property type="entry name" value="Trans_reg_C"/>
    <property type="match status" value="1"/>
</dbReference>
<dbReference type="InterPro" id="IPR011006">
    <property type="entry name" value="CheY-like_superfamily"/>
</dbReference>
<dbReference type="InterPro" id="IPR001867">
    <property type="entry name" value="OmpR/PhoB-type_DNA-bd"/>
</dbReference>
<dbReference type="InterPro" id="IPR036388">
    <property type="entry name" value="WH-like_DNA-bd_sf"/>
</dbReference>
<keyword evidence="3" id="KW-0805">Transcription regulation</keyword>
<feature type="DNA-binding region" description="OmpR/PhoB-type" evidence="7">
    <location>
        <begin position="125"/>
        <end position="224"/>
    </location>
</feature>
<dbReference type="PANTHER" id="PTHR48111:SF1">
    <property type="entry name" value="TWO-COMPONENT RESPONSE REGULATOR ORR33"/>
    <property type="match status" value="1"/>
</dbReference>
<dbReference type="AlphaFoldDB" id="A0A6N7LU78"/>
<evidence type="ECO:0000259" key="8">
    <source>
        <dbReference type="PROSITE" id="PS50110"/>
    </source>
</evidence>
<dbReference type="EMBL" id="WIRE01000001">
    <property type="protein sequence ID" value="MQX52565.1"/>
    <property type="molecule type" value="Genomic_DNA"/>
</dbReference>
<name>A0A6N7LU78_9GAMM</name>
<dbReference type="Pfam" id="PF00072">
    <property type="entry name" value="Response_reg"/>
    <property type="match status" value="1"/>
</dbReference>
<keyword evidence="4 7" id="KW-0238">DNA-binding</keyword>
<dbReference type="SMART" id="SM00862">
    <property type="entry name" value="Trans_reg_C"/>
    <property type="match status" value="1"/>
</dbReference>
<dbReference type="SMART" id="SM00448">
    <property type="entry name" value="REC"/>
    <property type="match status" value="1"/>
</dbReference>
<evidence type="ECO:0000256" key="5">
    <source>
        <dbReference type="ARBA" id="ARBA00023163"/>
    </source>
</evidence>
<evidence type="ECO:0000259" key="9">
    <source>
        <dbReference type="PROSITE" id="PS51755"/>
    </source>
</evidence>
<protein>
    <submittedName>
        <fullName evidence="10">Response regulator</fullName>
    </submittedName>
</protein>
<keyword evidence="11" id="KW-1185">Reference proteome</keyword>
<proteinExistence type="predicted"/>
<keyword evidence="1 6" id="KW-0597">Phosphoprotein</keyword>
<feature type="domain" description="Response regulatory" evidence="8">
    <location>
        <begin position="7"/>
        <end position="121"/>
    </location>
</feature>
<dbReference type="GO" id="GO:0000976">
    <property type="term" value="F:transcription cis-regulatory region binding"/>
    <property type="evidence" value="ECO:0007669"/>
    <property type="project" value="TreeGrafter"/>
</dbReference>